<feature type="region of interest" description="Disordered" evidence="4">
    <location>
        <begin position="342"/>
        <end position="362"/>
    </location>
</feature>
<dbReference type="PANTHER" id="PTHR12940:SF0">
    <property type="entry name" value="SPLICING FACTOR ESS-2 HOMOLOG"/>
    <property type="match status" value="1"/>
</dbReference>
<gene>
    <name evidence="5" type="ORF">OEA41_008759</name>
</gene>
<comment type="subcellular location">
    <subcellularLocation>
        <location evidence="1">Nucleus</location>
    </subcellularLocation>
</comment>
<keyword evidence="3" id="KW-0539">Nucleus</keyword>
<reference evidence="5" key="1">
    <citation type="submission" date="2022-11" db="EMBL/GenBank/DDBJ databases">
        <title>Chromosomal genome sequence assembly and mating type (MAT) locus characterization of the leprose asexual lichenized fungus Lepraria neglecta (Nyl.) Erichsen.</title>
        <authorList>
            <person name="Allen J.L."/>
            <person name="Pfeffer B."/>
        </authorList>
    </citation>
    <scope>NUCLEOTIDE SEQUENCE</scope>
    <source>
        <strain evidence="5">Allen 5258</strain>
    </source>
</reference>
<keyword evidence="6" id="KW-1185">Reference proteome</keyword>
<comment type="similarity">
    <text evidence="2">Belongs to the ESS2 family.</text>
</comment>
<dbReference type="PANTHER" id="PTHR12940">
    <property type="entry name" value="ES-2 PROTEIN - RELATED"/>
    <property type="match status" value="1"/>
</dbReference>
<dbReference type="Pfam" id="PF09751">
    <property type="entry name" value="Es2"/>
    <property type="match status" value="1"/>
</dbReference>
<name>A0AAE0DH30_9LECA</name>
<evidence type="ECO:0000313" key="5">
    <source>
        <dbReference type="EMBL" id="KAK3169376.1"/>
    </source>
</evidence>
<sequence>MATPSQSKALAKRSLDTSLMPPPPPPKRIKRPAKVLDEDDYTDALSHIIARDFFPGLLETESKQEYLDALDSQDHEWIAEAGKKLTEVMTPGPDGRRLRGRRGTSMTPVSGLYGRGGETPKAWQGDTPMSVVSTASTTTTTKPEKPEIDTNMSLSAFQQKHTSEDNESFYKLLDKQNQKKAEKYAWMWAGNKIPAARQIAHRKRERLLAANKAPEEAENGKQLAIIGTKDTRQAMPDTWVSRPDNNFMFAPGSIEDTTQTVAQKAEESSLAPPKAVVYDNTRLAPSFTSKDEDPLIPPSPSLSAVRDAIAGKPRPTRSEASFSGAATPRVNGYAYVDSEPEPPAFSSTSMLGSGDSTPNPFKLKETSKREALHHRMVDKVAKGKRAVGRREDELKTPVPRFASSPRIAKGGMTPAAQRLMGKVAGNGATPRGLWEGKTPTVKRSGLREGWTPQVAEK</sequence>
<dbReference type="AlphaFoldDB" id="A0AAE0DH30"/>
<dbReference type="Proteomes" id="UP001276659">
    <property type="component" value="Unassembled WGS sequence"/>
</dbReference>
<dbReference type="EMBL" id="JASNWA010000009">
    <property type="protein sequence ID" value="KAK3169376.1"/>
    <property type="molecule type" value="Genomic_DNA"/>
</dbReference>
<feature type="compositionally biased region" description="Polar residues" evidence="4">
    <location>
        <begin position="345"/>
        <end position="359"/>
    </location>
</feature>
<evidence type="ECO:0000256" key="2">
    <source>
        <dbReference type="ARBA" id="ARBA00009072"/>
    </source>
</evidence>
<proteinExistence type="inferred from homology"/>
<organism evidence="5 6">
    <name type="scientific">Lepraria neglecta</name>
    <dbReference type="NCBI Taxonomy" id="209136"/>
    <lineage>
        <taxon>Eukaryota</taxon>
        <taxon>Fungi</taxon>
        <taxon>Dikarya</taxon>
        <taxon>Ascomycota</taxon>
        <taxon>Pezizomycotina</taxon>
        <taxon>Lecanoromycetes</taxon>
        <taxon>OSLEUM clade</taxon>
        <taxon>Lecanoromycetidae</taxon>
        <taxon>Lecanorales</taxon>
        <taxon>Lecanorineae</taxon>
        <taxon>Stereocaulaceae</taxon>
        <taxon>Lepraria</taxon>
    </lineage>
</organism>
<evidence type="ECO:0000256" key="3">
    <source>
        <dbReference type="ARBA" id="ARBA00023242"/>
    </source>
</evidence>
<feature type="region of interest" description="Disordered" evidence="4">
    <location>
        <begin position="1"/>
        <end position="32"/>
    </location>
</feature>
<feature type="region of interest" description="Disordered" evidence="4">
    <location>
        <begin position="381"/>
        <end position="457"/>
    </location>
</feature>
<protein>
    <submittedName>
        <fullName evidence="5">Uncharacterized protein</fullName>
    </submittedName>
</protein>
<evidence type="ECO:0000256" key="1">
    <source>
        <dbReference type="ARBA" id="ARBA00004123"/>
    </source>
</evidence>
<dbReference type="GO" id="GO:0071013">
    <property type="term" value="C:catalytic step 2 spliceosome"/>
    <property type="evidence" value="ECO:0007669"/>
    <property type="project" value="TreeGrafter"/>
</dbReference>
<evidence type="ECO:0000313" key="6">
    <source>
        <dbReference type="Proteomes" id="UP001276659"/>
    </source>
</evidence>
<dbReference type="InterPro" id="IPR019148">
    <property type="entry name" value="Nuclear_protein_DGCR14_ESS-2"/>
</dbReference>
<feature type="region of interest" description="Disordered" evidence="4">
    <location>
        <begin position="84"/>
        <end position="128"/>
    </location>
</feature>
<accession>A0AAE0DH30</accession>
<comment type="caution">
    <text evidence="5">The sequence shown here is derived from an EMBL/GenBank/DDBJ whole genome shotgun (WGS) entry which is preliminary data.</text>
</comment>
<evidence type="ECO:0000256" key="4">
    <source>
        <dbReference type="SAM" id="MobiDB-lite"/>
    </source>
</evidence>